<evidence type="ECO:0000256" key="1">
    <source>
        <dbReference type="ARBA" id="ARBA00004191"/>
    </source>
</evidence>
<evidence type="ECO:0000256" key="7">
    <source>
        <dbReference type="ARBA" id="ARBA00023316"/>
    </source>
</evidence>
<keyword evidence="7" id="KW-0961">Cell wall biogenesis/degradation</keyword>
<comment type="subcellular location">
    <subcellularLocation>
        <location evidence="1">Secreted</location>
        <location evidence="1">Cell wall</location>
    </subcellularLocation>
</comment>
<dbReference type="Gene3D" id="2.160.20.10">
    <property type="entry name" value="Single-stranded right-handed beta-helix, Pectin lyase-like"/>
    <property type="match status" value="1"/>
</dbReference>
<evidence type="ECO:0000256" key="2">
    <source>
        <dbReference type="ARBA" id="ARBA00008834"/>
    </source>
</evidence>
<evidence type="ECO:0000256" key="4">
    <source>
        <dbReference type="ARBA" id="ARBA00022525"/>
    </source>
</evidence>
<evidence type="ECO:0000313" key="11">
    <source>
        <dbReference type="EMBL" id="ONK81298.1"/>
    </source>
</evidence>
<dbReference type="Proteomes" id="UP000243459">
    <property type="component" value="Chromosome 1"/>
</dbReference>
<dbReference type="GO" id="GO:0004650">
    <property type="term" value="F:polygalacturonase activity"/>
    <property type="evidence" value="ECO:0007669"/>
    <property type="project" value="InterPro"/>
</dbReference>
<evidence type="ECO:0000256" key="6">
    <source>
        <dbReference type="ARBA" id="ARBA00023295"/>
    </source>
</evidence>
<dbReference type="OMA" id="WHINETL"/>
<keyword evidence="4" id="KW-0964">Secreted</keyword>
<evidence type="ECO:0000256" key="9">
    <source>
        <dbReference type="RuleBase" id="RU361169"/>
    </source>
</evidence>
<feature type="compositionally biased region" description="Pro residues" evidence="10">
    <location>
        <begin position="26"/>
        <end position="36"/>
    </location>
</feature>
<evidence type="ECO:0008006" key="13">
    <source>
        <dbReference type="Google" id="ProtNLM"/>
    </source>
</evidence>
<feature type="active site" evidence="8">
    <location>
        <position position="212"/>
    </location>
</feature>
<dbReference type="PROSITE" id="PS00502">
    <property type="entry name" value="POLYGALACTURONASE"/>
    <property type="match status" value="1"/>
</dbReference>
<dbReference type="InterPro" id="IPR011050">
    <property type="entry name" value="Pectin_lyase_fold/virulence"/>
</dbReference>
<evidence type="ECO:0000256" key="10">
    <source>
        <dbReference type="SAM" id="MobiDB-lite"/>
    </source>
</evidence>
<dbReference type="SMART" id="SM00710">
    <property type="entry name" value="PbH1"/>
    <property type="match status" value="5"/>
</dbReference>
<dbReference type="GO" id="GO:0005975">
    <property type="term" value="P:carbohydrate metabolic process"/>
    <property type="evidence" value="ECO:0007669"/>
    <property type="project" value="InterPro"/>
</dbReference>
<dbReference type="InterPro" id="IPR006626">
    <property type="entry name" value="PbH1"/>
</dbReference>
<keyword evidence="6 9" id="KW-0326">Glycosidase</keyword>
<dbReference type="SUPFAM" id="SSF51126">
    <property type="entry name" value="Pectin lyase-like"/>
    <property type="match status" value="1"/>
</dbReference>
<dbReference type="InterPro" id="IPR000743">
    <property type="entry name" value="Glyco_hydro_28"/>
</dbReference>
<dbReference type="InterPro" id="IPR012334">
    <property type="entry name" value="Pectin_lyas_fold"/>
</dbReference>
<evidence type="ECO:0000313" key="12">
    <source>
        <dbReference type="Proteomes" id="UP000243459"/>
    </source>
</evidence>
<keyword evidence="12" id="KW-1185">Reference proteome</keyword>
<dbReference type="AlphaFoldDB" id="A0A5P1FSU7"/>
<name>A0A5P1FSU7_ASPOF</name>
<dbReference type="GO" id="GO:0071555">
    <property type="term" value="P:cell wall organization"/>
    <property type="evidence" value="ECO:0007669"/>
    <property type="project" value="UniProtKB-KW"/>
</dbReference>
<evidence type="ECO:0000256" key="8">
    <source>
        <dbReference type="PROSITE-ProRule" id="PRU10052"/>
    </source>
</evidence>
<gene>
    <name evidence="11" type="ORF">A4U43_C01F27550</name>
</gene>
<organism evidence="11 12">
    <name type="scientific">Asparagus officinalis</name>
    <name type="common">Garden asparagus</name>
    <dbReference type="NCBI Taxonomy" id="4686"/>
    <lineage>
        <taxon>Eukaryota</taxon>
        <taxon>Viridiplantae</taxon>
        <taxon>Streptophyta</taxon>
        <taxon>Embryophyta</taxon>
        <taxon>Tracheophyta</taxon>
        <taxon>Spermatophyta</taxon>
        <taxon>Magnoliopsida</taxon>
        <taxon>Liliopsida</taxon>
        <taxon>Asparagales</taxon>
        <taxon>Asparagaceae</taxon>
        <taxon>Asparagoideae</taxon>
        <taxon>Asparagus</taxon>
    </lineage>
</organism>
<accession>A0A5P1FSU7</accession>
<dbReference type="Pfam" id="PF00295">
    <property type="entry name" value="Glyco_hydro_28"/>
    <property type="match status" value="1"/>
</dbReference>
<protein>
    <recommendedName>
        <fullName evidence="13">Pectate lyase superfamily protein domain-containing protein</fullName>
    </recommendedName>
</protein>
<dbReference type="EMBL" id="CM007381">
    <property type="protein sequence ID" value="ONK81298.1"/>
    <property type="molecule type" value="Genomic_DNA"/>
</dbReference>
<sequence length="381" mass="41894">MSTYFDASYAKKKHHRHKHHHKPEPSPDPGPSPVPIPNKTVFKVLDYGAKGDGESDDTKAFQDAWDNACDAEASTIVVPSGYKFLVSPPMTFMGPCQRNIVFQETGSTDSKMPKIRPTALRFYGSDNVTVTGITIENSPQCHLKFDNCTSVQVFNFRVSSPADSQNTDGVHVQNSHDVSIYNTSLSCGDDCISIQTGCYNVHVYDVDCGPGHGISIGSLGKKMKRACVHDILVQNVRMNNTTNGVRIKSWKDTSGSARNITFSNIQVTEVEKPIVIGQFYNAEPSEFKNEKSAVALSQISFENIKVTYTKQPVHLACSEIVPCSKISLTDIDLQPIQKESDIIGPFCQASYGEMRPPTIPPMDCLQSDSGNRNVLFAQDSC</sequence>
<reference evidence="12" key="1">
    <citation type="journal article" date="2017" name="Nat. Commun.">
        <title>The asparagus genome sheds light on the origin and evolution of a young Y chromosome.</title>
        <authorList>
            <person name="Harkess A."/>
            <person name="Zhou J."/>
            <person name="Xu C."/>
            <person name="Bowers J.E."/>
            <person name="Van der Hulst R."/>
            <person name="Ayyampalayam S."/>
            <person name="Mercati F."/>
            <person name="Riccardi P."/>
            <person name="McKain M.R."/>
            <person name="Kakrana A."/>
            <person name="Tang H."/>
            <person name="Ray J."/>
            <person name="Groenendijk J."/>
            <person name="Arikit S."/>
            <person name="Mathioni S.M."/>
            <person name="Nakano M."/>
            <person name="Shan H."/>
            <person name="Telgmann-Rauber A."/>
            <person name="Kanno A."/>
            <person name="Yue Z."/>
            <person name="Chen H."/>
            <person name="Li W."/>
            <person name="Chen Y."/>
            <person name="Xu X."/>
            <person name="Zhang Y."/>
            <person name="Luo S."/>
            <person name="Chen H."/>
            <person name="Gao J."/>
            <person name="Mao Z."/>
            <person name="Pires J.C."/>
            <person name="Luo M."/>
            <person name="Kudrna D."/>
            <person name="Wing R.A."/>
            <person name="Meyers B.C."/>
            <person name="Yi K."/>
            <person name="Kong H."/>
            <person name="Lavrijsen P."/>
            <person name="Sunseri F."/>
            <person name="Falavigna A."/>
            <person name="Ye Y."/>
            <person name="Leebens-Mack J.H."/>
            <person name="Chen G."/>
        </authorList>
    </citation>
    <scope>NUCLEOTIDE SEQUENCE [LARGE SCALE GENOMIC DNA]</scope>
    <source>
        <strain evidence="12">cv. DH0086</strain>
    </source>
</reference>
<feature type="compositionally biased region" description="Basic residues" evidence="10">
    <location>
        <begin position="10"/>
        <end position="22"/>
    </location>
</feature>
<comment type="similarity">
    <text evidence="2 9">Belongs to the glycosyl hydrolase 28 family.</text>
</comment>
<dbReference type="PANTHER" id="PTHR31375">
    <property type="match status" value="1"/>
</dbReference>
<evidence type="ECO:0000256" key="5">
    <source>
        <dbReference type="ARBA" id="ARBA00022801"/>
    </source>
</evidence>
<proteinExistence type="inferred from homology"/>
<keyword evidence="5 9" id="KW-0378">Hydrolase</keyword>
<evidence type="ECO:0000256" key="3">
    <source>
        <dbReference type="ARBA" id="ARBA00022512"/>
    </source>
</evidence>
<dbReference type="Gramene" id="ONK81298">
    <property type="protein sequence ID" value="ONK81298"/>
    <property type="gene ID" value="A4U43_C01F27550"/>
</dbReference>
<feature type="region of interest" description="Disordered" evidence="10">
    <location>
        <begin position="1"/>
        <end position="37"/>
    </location>
</feature>
<keyword evidence="3" id="KW-0134">Cell wall</keyword>